<evidence type="ECO:0000256" key="6">
    <source>
        <dbReference type="ARBA" id="ARBA00022737"/>
    </source>
</evidence>
<evidence type="ECO:0000256" key="1">
    <source>
        <dbReference type="ARBA" id="ARBA00004162"/>
    </source>
</evidence>
<dbReference type="InterPro" id="IPR055414">
    <property type="entry name" value="LRR_R13L4/SHOC2-like"/>
</dbReference>
<evidence type="ECO:0000256" key="8">
    <source>
        <dbReference type="ARBA" id="ARBA00023136"/>
    </source>
</evidence>
<keyword evidence="6" id="KW-0677">Repeat</keyword>
<keyword evidence="15" id="KW-1185">Reference proteome</keyword>
<evidence type="ECO:0000259" key="13">
    <source>
        <dbReference type="Pfam" id="PF23598"/>
    </source>
</evidence>
<reference evidence="14 15" key="3">
    <citation type="submission" date="2019-11" db="EMBL/GenBank/DDBJ databases">
        <title>A de novo genome assembly of a pear dwarfing rootstock.</title>
        <authorList>
            <person name="Wang F."/>
            <person name="Wang J."/>
            <person name="Li S."/>
            <person name="Zhang Y."/>
            <person name="Fang M."/>
            <person name="Ma L."/>
            <person name="Zhao Y."/>
            <person name="Jiang S."/>
        </authorList>
    </citation>
    <scope>NUCLEOTIDE SEQUENCE [LARGE SCALE GENOMIC DNA]</scope>
    <source>
        <strain evidence="14">S2</strain>
        <tissue evidence="14">Leaf</tissue>
    </source>
</reference>
<evidence type="ECO:0000256" key="3">
    <source>
        <dbReference type="ARBA" id="ARBA00022614"/>
    </source>
</evidence>
<keyword evidence="3" id="KW-0433">Leucine-rich repeat</keyword>
<sequence length="349" mass="39160">MAHGFLLILLISSIISTNTHACHQFERSPLLSFALTLSSFSLKWTSINCCRWKGITCNHDGWVTELLLPSKGLNDGMFLSSFGNLTHLIYLNLSHNSLYGSLETKVFLSLNRLEILDLSYNLLSGELPFSLLSSRIRTVNLGCSKLQILRAGNNNLSGLLPKDIYNATNLKKLHSLPIHSIDGVLPHHFGKLFKLKLITLDLNYLEGSLPPSLMNCTNLTELHILSNNLEGDVSTFDFSRLSDLTNFDLRANNFTGTLPRSLYSCTSLEVLGLSRNHLEGQIQPDIVSLKSLSFLSLSYNRLTNVTGSMRIMIGCKNLRTLVFARSFKVKAIPYDRTWRILMDFKIFGT</sequence>
<evidence type="ECO:0000313" key="15">
    <source>
        <dbReference type="Proteomes" id="UP000327157"/>
    </source>
</evidence>
<evidence type="ECO:0000256" key="4">
    <source>
        <dbReference type="ARBA" id="ARBA00022692"/>
    </source>
</evidence>
<evidence type="ECO:0000259" key="12">
    <source>
        <dbReference type="Pfam" id="PF08263"/>
    </source>
</evidence>
<dbReference type="InterPro" id="IPR013210">
    <property type="entry name" value="LRR_N_plant-typ"/>
</dbReference>
<keyword evidence="10" id="KW-0325">Glycoprotein</keyword>
<dbReference type="SUPFAM" id="SSF52058">
    <property type="entry name" value="L domain-like"/>
    <property type="match status" value="1"/>
</dbReference>
<dbReference type="AlphaFoldDB" id="A0A5N5GKY6"/>
<evidence type="ECO:0000256" key="11">
    <source>
        <dbReference type="SAM" id="SignalP"/>
    </source>
</evidence>
<dbReference type="Pfam" id="PF08263">
    <property type="entry name" value="LRRNT_2"/>
    <property type="match status" value="1"/>
</dbReference>
<feature type="domain" description="Disease resistance R13L4/SHOC-2-like LRR" evidence="13">
    <location>
        <begin position="75"/>
        <end position="305"/>
    </location>
</feature>
<name>A0A5N5GKY6_9ROSA</name>
<evidence type="ECO:0000313" key="14">
    <source>
        <dbReference type="EMBL" id="KAB2616018.1"/>
    </source>
</evidence>
<dbReference type="GO" id="GO:0005886">
    <property type="term" value="C:plasma membrane"/>
    <property type="evidence" value="ECO:0007669"/>
    <property type="project" value="UniProtKB-SubCell"/>
</dbReference>
<dbReference type="EMBL" id="SMOL01000402">
    <property type="protein sequence ID" value="KAB2616018.1"/>
    <property type="molecule type" value="Genomic_DNA"/>
</dbReference>
<keyword evidence="8" id="KW-0472">Membrane</keyword>
<feature type="signal peptide" evidence="11">
    <location>
        <begin position="1"/>
        <end position="21"/>
    </location>
</feature>
<protein>
    <recommendedName>
        <fullName evidence="16">Receptor-like protein 2</fullName>
    </recommendedName>
</protein>
<comment type="caution">
    <text evidence="14">The sequence shown here is derived from an EMBL/GenBank/DDBJ whole genome shotgun (WGS) entry which is preliminary data.</text>
</comment>
<keyword evidence="7" id="KW-1133">Transmembrane helix</keyword>
<dbReference type="OrthoDB" id="1909482at2759"/>
<accession>A0A5N5GKY6</accession>
<dbReference type="Gene3D" id="3.80.10.10">
    <property type="entry name" value="Ribonuclease Inhibitor"/>
    <property type="match status" value="3"/>
</dbReference>
<keyword evidence="5 11" id="KW-0732">Signal</keyword>
<organism evidence="14 15">
    <name type="scientific">Pyrus ussuriensis x Pyrus communis</name>
    <dbReference type="NCBI Taxonomy" id="2448454"/>
    <lineage>
        <taxon>Eukaryota</taxon>
        <taxon>Viridiplantae</taxon>
        <taxon>Streptophyta</taxon>
        <taxon>Embryophyta</taxon>
        <taxon>Tracheophyta</taxon>
        <taxon>Spermatophyta</taxon>
        <taxon>Magnoliopsida</taxon>
        <taxon>eudicotyledons</taxon>
        <taxon>Gunneridae</taxon>
        <taxon>Pentapetalae</taxon>
        <taxon>rosids</taxon>
        <taxon>fabids</taxon>
        <taxon>Rosales</taxon>
        <taxon>Rosaceae</taxon>
        <taxon>Amygdaloideae</taxon>
        <taxon>Maleae</taxon>
        <taxon>Pyrus</taxon>
    </lineage>
</organism>
<evidence type="ECO:0000256" key="9">
    <source>
        <dbReference type="ARBA" id="ARBA00023170"/>
    </source>
</evidence>
<comment type="subcellular location">
    <subcellularLocation>
        <location evidence="1">Cell membrane</location>
        <topology evidence="1">Single-pass membrane protein</topology>
    </subcellularLocation>
    <subcellularLocation>
        <location evidence="2">Membrane</location>
        <topology evidence="2">Single-pass type I membrane protein</topology>
    </subcellularLocation>
</comment>
<proteinExistence type="predicted"/>
<reference evidence="14 15" key="1">
    <citation type="submission" date="2019-09" db="EMBL/GenBank/DDBJ databases">
        <authorList>
            <person name="Ou C."/>
        </authorList>
    </citation>
    <scope>NUCLEOTIDE SEQUENCE [LARGE SCALE GENOMIC DNA]</scope>
    <source>
        <strain evidence="14">S2</strain>
        <tissue evidence="14">Leaf</tissue>
    </source>
</reference>
<dbReference type="InterPro" id="IPR032675">
    <property type="entry name" value="LRR_dom_sf"/>
</dbReference>
<reference evidence="15" key="2">
    <citation type="submission" date="2019-10" db="EMBL/GenBank/DDBJ databases">
        <title>A de novo genome assembly of a pear dwarfing rootstock.</title>
        <authorList>
            <person name="Wang F."/>
            <person name="Wang J."/>
            <person name="Li S."/>
            <person name="Zhang Y."/>
            <person name="Fang M."/>
            <person name="Ma L."/>
            <person name="Zhao Y."/>
            <person name="Jiang S."/>
        </authorList>
    </citation>
    <scope>NUCLEOTIDE SEQUENCE [LARGE SCALE GENOMIC DNA]</scope>
</reference>
<dbReference type="Pfam" id="PF23598">
    <property type="entry name" value="LRR_14"/>
    <property type="match status" value="1"/>
</dbReference>
<feature type="chain" id="PRO_5024388768" description="Receptor-like protein 2" evidence="11">
    <location>
        <begin position="22"/>
        <end position="349"/>
    </location>
</feature>
<evidence type="ECO:0000256" key="2">
    <source>
        <dbReference type="ARBA" id="ARBA00004479"/>
    </source>
</evidence>
<evidence type="ECO:0000256" key="7">
    <source>
        <dbReference type="ARBA" id="ARBA00022989"/>
    </source>
</evidence>
<keyword evidence="4" id="KW-0812">Transmembrane</keyword>
<gene>
    <name evidence="14" type="ORF">D8674_022606</name>
</gene>
<dbReference type="Proteomes" id="UP000327157">
    <property type="component" value="Chromosome 3"/>
</dbReference>
<dbReference type="PANTHER" id="PTHR27000:SF803">
    <property type="entry name" value="RECEPTOR-LIKE PROTEIN 45"/>
    <property type="match status" value="1"/>
</dbReference>
<evidence type="ECO:0008006" key="16">
    <source>
        <dbReference type="Google" id="ProtNLM"/>
    </source>
</evidence>
<dbReference type="PANTHER" id="PTHR27000">
    <property type="entry name" value="LEUCINE-RICH REPEAT RECEPTOR-LIKE PROTEIN KINASE FAMILY PROTEIN-RELATED"/>
    <property type="match status" value="1"/>
</dbReference>
<evidence type="ECO:0000256" key="10">
    <source>
        <dbReference type="ARBA" id="ARBA00023180"/>
    </source>
</evidence>
<feature type="domain" description="Leucine-rich repeat-containing N-terminal plant-type" evidence="12">
    <location>
        <begin position="27"/>
        <end position="58"/>
    </location>
</feature>
<keyword evidence="9" id="KW-0675">Receptor</keyword>
<evidence type="ECO:0000256" key="5">
    <source>
        <dbReference type="ARBA" id="ARBA00022729"/>
    </source>
</evidence>